<evidence type="ECO:0000256" key="3">
    <source>
        <dbReference type="ARBA" id="ARBA00022898"/>
    </source>
</evidence>
<dbReference type="PANTHER" id="PTHR48097:SF5">
    <property type="entry name" value="LOW SPECIFICITY L-THREONINE ALDOLASE"/>
    <property type="match status" value="1"/>
</dbReference>
<dbReference type="Gene3D" id="3.90.1150.10">
    <property type="entry name" value="Aspartate Aminotransferase, domain 1"/>
    <property type="match status" value="1"/>
</dbReference>
<comment type="cofactor">
    <cofactor evidence="1">
        <name>pyridoxal 5'-phosphate</name>
        <dbReference type="ChEBI" id="CHEBI:597326"/>
    </cofactor>
</comment>
<dbReference type="Gene3D" id="3.40.640.10">
    <property type="entry name" value="Type I PLP-dependent aspartate aminotransferase-like (Major domain)"/>
    <property type="match status" value="1"/>
</dbReference>
<reference evidence="5" key="1">
    <citation type="submission" date="2012-01" db="EMBL/GenBank/DDBJ databases">
        <title>The Genome Sequence of Treponema denticola H-22.</title>
        <authorList>
            <consortium name="The Broad Institute Genome Sequencing Platform"/>
            <person name="Earl A."/>
            <person name="Ward D."/>
            <person name="Feldgarden M."/>
            <person name="Gevers D."/>
            <person name="Blanton J.M."/>
            <person name="Fenno C.J."/>
            <person name="Baranova O.V."/>
            <person name="Mathney J."/>
            <person name="Dewhirst F.E."/>
            <person name="Izard J."/>
            <person name="Young S.K."/>
            <person name="Zeng Q."/>
            <person name="Gargeya S."/>
            <person name="Fitzgerald M."/>
            <person name="Haas B."/>
            <person name="Abouelleil A."/>
            <person name="Alvarado L."/>
            <person name="Arachchi H.M."/>
            <person name="Berlin A."/>
            <person name="Chapman S.B."/>
            <person name="Gearin G."/>
            <person name="Goldberg J."/>
            <person name="Griggs A."/>
            <person name="Gujja S."/>
            <person name="Hansen M."/>
            <person name="Heiman D."/>
            <person name="Howarth C."/>
            <person name="Larimer J."/>
            <person name="Lui A."/>
            <person name="MacDonald P.J.P."/>
            <person name="McCowen C."/>
            <person name="Montmayeur A."/>
            <person name="Murphy C."/>
            <person name="Neiman D."/>
            <person name="Pearson M."/>
            <person name="Priest M."/>
            <person name="Roberts A."/>
            <person name="Saif S."/>
            <person name="Shea T."/>
            <person name="Sisk P."/>
            <person name="Stolte C."/>
            <person name="Sykes S."/>
            <person name="Wortman J."/>
            <person name="Nusbaum C."/>
            <person name="Birren B."/>
        </authorList>
    </citation>
    <scope>NUCLEOTIDE SEQUENCE [LARGE SCALE GENOMIC DNA]</scope>
    <source>
        <strain evidence="5">H-22</strain>
    </source>
</reference>
<dbReference type="InterPro" id="IPR015424">
    <property type="entry name" value="PyrdxlP-dep_Trfase"/>
</dbReference>
<dbReference type="AlphaFoldDB" id="A0A0E2E3I0"/>
<feature type="domain" description="Aromatic amino acid beta-eliminating lyase/threonine aldolase" evidence="4">
    <location>
        <begin position="54"/>
        <end position="240"/>
    </location>
</feature>
<dbReference type="RefSeq" id="WP_002684550.1">
    <property type="nucleotide sequence ID" value="NZ_CM001795.1"/>
</dbReference>
<dbReference type="Pfam" id="PF01212">
    <property type="entry name" value="Beta_elim_lyase"/>
    <property type="match status" value="1"/>
</dbReference>
<evidence type="ECO:0000313" key="5">
    <source>
        <dbReference type="EMBL" id="EMB33077.1"/>
    </source>
</evidence>
<sequence length="351" mass="39212">MYFFINDYSEGCHPKILKTLTETNEEQTVGYGCDEYCAEAADLILKELDAPQSKVYFFSGGTQTNLTMIASVLRPHQGVIAADTGHINVHESGAIEACGHKVLTIESANGKITADQADALIKAHYDDPTAEHMVQPGMIYISNPTELGTIYSKKELQALKLTAQKYSVPLYVDGARLGTALTADNNDLSLADMARYTDAFYIGGTKMGALFGEALIINNQDLQKDFRYIQKQKGGLFAKGRLLGLQFKTLFTDKLYFEIGRTMNETAKMIRKGFSDRGFSFFMKSETNQSFPIIENGLLAKIEKEFKCEFWAKISENQTAVRFCTSWATTKEAVKKLFEYVDEINSNAIKR</sequence>
<protein>
    <recommendedName>
        <fullName evidence="4">Aromatic amino acid beta-eliminating lyase/threonine aldolase domain-containing protein</fullName>
    </recommendedName>
</protein>
<accession>A0A0E2E3I0</accession>
<gene>
    <name evidence="5" type="ORF">HMPREF9726_01438</name>
</gene>
<dbReference type="PANTHER" id="PTHR48097">
    <property type="entry name" value="L-THREONINE ALDOLASE-RELATED"/>
    <property type="match status" value="1"/>
</dbReference>
<keyword evidence="3" id="KW-0663">Pyridoxal phosphate</keyword>
<dbReference type="EMBL" id="AGDV01000012">
    <property type="protein sequence ID" value="EMB33077.1"/>
    <property type="molecule type" value="Genomic_DNA"/>
</dbReference>
<dbReference type="SUPFAM" id="SSF53383">
    <property type="entry name" value="PLP-dependent transferases"/>
    <property type="match status" value="1"/>
</dbReference>
<evidence type="ECO:0000259" key="4">
    <source>
        <dbReference type="Pfam" id="PF01212"/>
    </source>
</evidence>
<dbReference type="PATRIC" id="fig|999432.5.peg.1492"/>
<dbReference type="InterPro" id="IPR015422">
    <property type="entry name" value="PyrdxlP-dep_Trfase_small"/>
</dbReference>
<dbReference type="HOGENOM" id="CLU_049619_1_0_12"/>
<dbReference type="InterPro" id="IPR001597">
    <property type="entry name" value="ArAA_b-elim_lyase/Thr_aldolase"/>
</dbReference>
<comment type="similarity">
    <text evidence="2">Belongs to the threonine aldolase family.</text>
</comment>
<dbReference type="GO" id="GO:0006520">
    <property type="term" value="P:amino acid metabolic process"/>
    <property type="evidence" value="ECO:0007669"/>
    <property type="project" value="InterPro"/>
</dbReference>
<proteinExistence type="inferred from homology"/>
<evidence type="ECO:0000256" key="2">
    <source>
        <dbReference type="ARBA" id="ARBA00006966"/>
    </source>
</evidence>
<name>A0A0E2E3I0_TREDN</name>
<dbReference type="InterPro" id="IPR015421">
    <property type="entry name" value="PyrdxlP-dep_Trfase_major"/>
</dbReference>
<dbReference type="Proteomes" id="UP000011705">
    <property type="component" value="Chromosome"/>
</dbReference>
<evidence type="ECO:0000256" key="1">
    <source>
        <dbReference type="ARBA" id="ARBA00001933"/>
    </source>
</evidence>
<organism evidence="5">
    <name type="scientific">Treponema denticola H-22</name>
    <dbReference type="NCBI Taxonomy" id="999432"/>
    <lineage>
        <taxon>Bacteria</taxon>
        <taxon>Pseudomonadati</taxon>
        <taxon>Spirochaetota</taxon>
        <taxon>Spirochaetia</taxon>
        <taxon>Spirochaetales</taxon>
        <taxon>Treponemataceae</taxon>
        <taxon>Treponema</taxon>
    </lineage>
</organism>
<dbReference type="GO" id="GO:0016829">
    <property type="term" value="F:lyase activity"/>
    <property type="evidence" value="ECO:0007669"/>
    <property type="project" value="InterPro"/>
</dbReference>
<comment type="caution">
    <text evidence="5">The sequence shown here is derived from an EMBL/GenBank/DDBJ whole genome shotgun (WGS) entry which is preliminary data.</text>
</comment>